<accession>A0A3B0RE17</accession>
<dbReference type="AlphaFoldDB" id="A0A3B0RE17"/>
<organism evidence="2">
    <name type="scientific">hydrothermal vent metagenome</name>
    <dbReference type="NCBI Taxonomy" id="652676"/>
    <lineage>
        <taxon>unclassified sequences</taxon>
        <taxon>metagenomes</taxon>
        <taxon>ecological metagenomes</taxon>
    </lineage>
</organism>
<keyword evidence="1" id="KW-0472">Membrane</keyword>
<evidence type="ECO:0000256" key="1">
    <source>
        <dbReference type="SAM" id="Phobius"/>
    </source>
</evidence>
<dbReference type="EMBL" id="UOED01000021">
    <property type="protein sequence ID" value="VAV87106.1"/>
    <property type="molecule type" value="Genomic_DNA"/>
</dbReference>
<name>A0A3B0RE17_9ZZZZ</name>
<sequence length="114" mass="13026">MFGAILRKGNQVANSIVELSSVLHSVPFPNSQKAAPNSGFSFITYVLRAGYIISAGQGSFFFFLMPVKRWYFLLKNVIKFDDKKGKSEFYCVSCLINNIIYQNKEILFRNIRGR</sequence>
<keyword evidence="1" id="KW-0812">Transmembrane</keyword>
<protein>
    <submittedName>
        <fullName evidence="2">Uncharacterized protein</fullName>
    </submittedName>
</protein>
<reference evidence="2" key="1">
    <citation type="submission" date="2018-06" db="EMBL/GenBank/DDBJ databases">
        <authorList>
            <person name="Zhirakovskaya E."/>
        </authorList>
    </citation>
    <scope>NUCLEOTIDE SEQUENCE</scope>
</reference>
<keyword evidence="1" id="KW-1133">Transmembrane helix</keyword>
<feature type="transmembrane region" description="Helical" evidence="1">
    <location>
        <begin position="42"/>
        <end position="65"/>
    </location>
</feature>
<gene>
    <name evidence="2" type="ORF">MNBD_ALPHA02-436</name>
</gene>
<proteinExistence type="predicted"/>
<evidence type="ECO:0000313" key="2">
    <source>
        <dbReference type="EMBL" id="VAV87106.1"/>
    </source>
</evidence>